<dbReference type="FunFam" id="2.30.36.70:FF:000003">
    <property type="entry name" value="Actin-related protein 6"/>
    <property type="match status" value="1"/>
</dbReference>
<evidence type="ECO:0000256" key="7">
    <source>
        <dbReference type="ARBA" id="ARBA00074635"/>
    </source>
</evidence>
<dbReference type="InterPro" id="IPR004000">
    <property type="entry name" value="Actin"/>
</dbReference>
<dbReference type="Gene3D" id="2.30.36.70">
    <property type="entry name" value="Actin, Chain A, domain 2"/>
    <property type="match status" value="1"/>
</dbReference>
<protein>
    <recommendedName>
        <fullName evidence="7">Actin-related protein 6</fullName>
    </recommendedName>
</protein>
<feature type="non-terminal residue" evidence="9">
    <location>
        <position position="465"/>
    </location>
</feature>
<dbReference type="Pfam" id="PF00022">
    <property type="entry name" value="Actin"/>
    <property type="match status" value="1"/>
</dbReference>
<dbReference type="PANTHER" id="PTHR11937">
    <property type="entry name" value="ACTIN"/>
    <property type="match status" value="1"/>
</dbReference>
<proteinExistence type="inferred from homology"/>
<dbReference type="FunFam" id="3.90.640.10:FF:000014">
    <property type="entry name" value="Putative actin-related protein 6"/>
    <property type="match status" value="1"/>
</dbReference>
<evidence type="ECO:0000313" key="9">
    <source>
        <dbReference type="EMBL" id="CAD7278599.1"/>
    </source>
</evidence>
<evidence type="ECO:0000256" key="1">
    <source>
        <dbReference type="ARBA" id="ARBA00004123"/>
    </source>
</evidence>
<dbReference type="CDD" id="cd10210">
    <property type="entry name" value="ASKHA_NBD_Arp6"/>
    <property type="match status" value="1"/>
</dbReference>
<dbReference type="GO" id="GO:0005634">
    <property type="term" value="C:nucleus"/>
    <property type="evidence" value="ECO:0007669"/>
    <property type="project" value="UniProtKB-SubCell"/>
</dbReference>
<evidence type="ECO:0000256" key="8">
    <source>
        <dbReference type="SAM" id="MobiDB-lite"/>
    </source>
</evidence>
<keyword evidence="10" id="KW-1185">Reference proteome</keyword>
<dbReference type="Proteomes" id="UP000678499">
    <property type="component" value="Unassembled WGS sequence"/>
</dbReference>
<feature type="region of interest" description="Disordered" evidence="8">
    <location>
        <begin position="382"/>
        <end position="465"/>
    </location>
</feature>
<keyword evidence="5" id="KW-0206">Cytoskeleton</keyword>
<feature type="compositionally biased region" description="Acidic residues" evidence="8">
    <location>
        <begin position="395"/>
        <end position="465"/>
    </location>
</feature>
<evidence type="ECO:0000256" key="6">
    <source>
        <dbReference type="ARBA" id="ARBA00023242"/>
    </source>
</evidence>
<organism evidence="9">
    <name type="scientific">Notodromas monacha</name>
    <dbReference type="NCBI Taxonomy" id="399045"/>
    <lineage>
        <taxon>Eukaryota</taxon>
        <taxon>Metazoa</taxon>
        <taxon>Ecdysozoa</taxon>
        <taxon>Arthropoda</taxon>
        <taxon>Crustacea</taxon>
        <taxon>Oligostraca</taxon>
        <taxon>Ostracoda</taxon>
        <taxon>Podocopa</taxon>
        <taxon>Podocopida</taxon>
        <taxon>Cypridocopina</taxon>
        <taxon>Cypridoidea</taxon>
        <taxon>Cyprididae</taxon>
        <taxon>Notodromas</taxon>
    </lineage>
</organism>
<evidence type="ECO:0000256" key="5">
    <source>
        <dbReference type="ARBA" id="ARBA00023212"/>
    </source>
</evidence>
<keyword evidence="6" id="KW-0539">Nucleus</keyword>
<dbReference type="InterPro" id="IPR043129">
    <property type="entry name" value="ATPase_NBD"/>
</dbReference>
<sequence length="465" mass="52529">MKPVVVLDNGAHTLKVGLSTDAHPKVIPNCIMKVKNERRRAFVGAQIDACKDLSGLFYILAFEKGYLVNWEVQKTIWESVFTQDLELEGKEILITTPMFNFTSVNEGIQEMMFEEFQVSALTLRPGPDLSAWKSHLDCCVIIDCGFSFSHIIPYFMGERIENCVRRVDVGGKVLTNYLTEIVSYRQLNVMDEGYVINQMKEDVSFVSLDFTKDMKACATKNNKIAREYVLPDFLNIKRGFMRECGIASENSNEQVVHLMNERFSVPELLFSPGNVGLDQMGVAEATVEVIQKLCPENLRFSLFSNIILTGGCVKFRNFAKRLERDIRSMACDLYDVKVTMTDDPITAHWSGGAAFVKSKEYAARKMTREDYEELGPSRIVQLASGSISPKNMRSDEDDLDDGEDFDGVDLVEEDDNEEMEDDGEGDEGLEEDDEEVDAEDVQGEDDDDEDEDQGGDDEEDDIDFD</sequence>
<dbReference type="SMART" id="SM00268">
    <property type="entry name" value="ACTIN"/>
    <property type="match status" value="1"/>
</dbReference>
<name>A0A7R9BQ57_9CRUS</name>
<dbReference type="OrthoDB" id="6220758at2759"/>
<comment type="subcellular location">
    <subcellularLocation>
        <location evidence="2">Cytoplasm</location>
        <location evidence="2">Cytoskeleton</location>
    </subcellularLocation>
    <subcellularLocation>
        <location evidence="1">Nucleus</location>
    </subcellularLocation>
</comment>
<dbReference type="SUPFAM" id="SSF53067">
    <property type="entry name" value="Actin-like ATPase domain"/>
    <property type="match status" value="2"/>
</dbReference>
<comment type="similarity">
    <text evidence="3">Belongs to the actin family. ARP6 subfamily.</text>
</comment>
<evidence type="ECO:0000256" key="3">
    <source>
        <dbReference type="ARBA" id="ARBA00005665"/>
    </source>
</evidence>
<evidence type="ECO:0000256" key="4">
    <source>
        <dbReference type="ARBA" id="ARBA00022490"/>
    </source>
</evidence>
<evidence type="ECO:0000313" key="10">
    <source>
        <dbReference type="Proteomes" id="UP000678499"/>
    </source>
</evidence>
<dbReference type="EMBL" id="CAJPEX010001281">
    <property type="protein sequence ID" value="CAG0918751.1"/>
    <property type="molecule type" value="Genomic_DNA"/>
</dbReference>
<reference evidence="9" key="1">
    <citation type="submission" date="2020-11" db="EMBL/GenBank/DDBJ databases">
        <authorList>
            <person name="Tran Van P."/>
        </authorList>
    </citation>
    <scope>NUCLEOTIDE SEQUENCE</scope>
</reference>
<dbReference type="Gene3D" id="3.90.640.10">
    <property type="entry name" value="Actin, Chain A, domain 4"/>
    <property type="match status" value="1"/>
</dbReference>
<accession>A0A7R9BQ57</accession>
<dbReference type="GO" id="GO:0005856">
    <property type="term" value="C:cytoskeleton"/>
    <property type="evidence" value="ECO:0007669"/>
    <property type="project" value="UniProtKB-SubCell"/>
</dbReference>
<dbReference type="Gene3D" id="3.30.420.40">
    <property type="match status" value="2"/>
</dbReference>
<dbReference type="AlphaFoldDB" id="A0A7R9BQ57"/>
<gene>
    <name evidence="9" type="ORF">NMOB1V02_LOCUS6298</name>
</gene>
<evidence type="ECO:0000256" key="2">
    <source>
        <dbReference type="ARBA" id="ARBA00004245"/>
    </source>
</evidence>
<keyword evidence="4" id="KW-0963">Cytoplasm</keyword>
<dbReference type="EMBL" id="OA883318">
    <property type="protein sequence ID" value="CAD7278599.1"/>
    <property type="molecule type" value="Genomic_DNA"/>
</dbReference>